<keyword evidence="1" id="KW-0378">Hydrolase</keyword>
<dbReference type="Pfam" id="PF13483">
    <property type="entry name" value="Lactamase_B_3"/>
    <property type="match status" value="1"/>
</dbReference>
<dbReference type="GO" id="GO:0016787">
    <property type="term" value="F:hydrolase activity"/>
    <property type="evidence" value="ECO:0007669"/>
    <property type="project" value="UniProtKB-KW"/>
</dbReference>
<dbReference type="PANTHER" id="PTHR42967:SF1">
    <property type="entry name" value="MBL FOLD METALLO-HYDROLASE"/>
    <property type="match status" value="1"/>
</dbReference>
<sequence length="227" mass="26659">MKITYMNHSGFVLELENAVLVFDYYRGELPPLPKEKSIYVFSSHAHPDHFQKKIFTWANTYHSITYILSDDIKADGQAERIIYAGPRQEFQVDGLCISTLRSTDAGIAFLVRAEGKSIYHAGDLNWWHWEEEGPAYNKMMQRNYQHEIGKLEGEDIDVAFVPLDPRQEEQYYWGLDYLMKHTHTNCVFPMHMWDRYDVYERLMENEAAAGYKAKVMHITEDGQTFEI</sequence>
<evidence type="ECO:0000313" key="1">
    <source>
        <dbReference type="EMBL" id="TDA22990.1"/>
    </source>
</evidence>
<name>A0A4V2WST5_9FIRM</name>
<dbReference type="Proteomes" id="UP000295710">
    <property type="component" value="Unassembled WGS sequence"/>
</dbReference>
<dbReference type="AlphaFoldDB" id="A0A4V2WST5"/>
<dbReference type="EMBL" id="SMMX01000002">
    <property type="protein sequence ID" value="TDA22990.1"/>
    <property type="molecule type" value="Genomic_DNA"/>
</dbReference>
<proteinExistence type="predicted"/>
<dbReference type="PANTHER" id="PTHR42967">
    <property type="entry name" value="METAL DEPENDENT HYDROLASE"/>
    <property type="match status" value="1"/>
</dbReference>
<comment type="caution">
    <text evidence="1">The sequence shown here is derived from an EMBL/GenBank/DDBJ whole genome shotgun (WGS) entry which is preliminary data.</text>
</comment>
<dbReference type="InterPro" id="IPR036866">
    <property type="entry name" value="RibonucZ/Hydroxyglut_hydro"/>
</dbReference>
<protein>
    <submittedName>
        <fullName evidence="1">MBL fold metallo-hydrolase</fullName>
    </submittedName>
</protein>
<gene>
    <name evidence="1" type="ORF">E1963_02550</name>
</gene>
<evidence type="ECO:0000313" key="2">
    <source>
        <dbReference type="Proteomes" id="UP000295710"/>
    </source>
</evidence>
<reference evidence="1 2" key="1">
    <citation type="journal article" date="2016" name="Nat. Microbiol.">
        <title>The Mouse Intestinal Bacterial Collection (miBC) provides host-specific insight into cultured diversity and functional potential of the gut microbiota.</title>
        <authorList>
            <person name="Lagkouvardos I."/>
            <person name="Pukall R."/>
            <person name="Abt B."/>
            <person name="Foesel B.U."/>
            <person name="Meier-Kolthoff J.P."/>
            <person name="Kumar N."/>
            <person name="Bresciani A."/>
            <person name="Martinez I."/>
            <person name="Just S."/>
            <person name="Ziegler C."/>
            <person name="Brugiroux S."/>
            <person name="Garzetti D."/>
            <person name="Wenning M."/>
            <person name="Bui T.P."/>
            <person name="Wang J."/>
            <person name="Hugenholtz F."/>
            <person name="Plugge C.M."/>
            <person name="Peterson D.A."/>
            <person name="Hornef M.W."/>
            <person name="Baines J.F."/>
            <person name="Smidt H."/>
            <person name="Walter J."/>
            <person name="Kristiansen K."/>
            <person name="Nielsen H.B."/>
            <person name="Haller D."/>
            <person name="Overmann J."/>
            <person name="Stecher B."/>
            <person name="Clavel T."/>
        </authorList>
    </citation>
    <scope>NUCLEOTIDE SEQUENCE [LARGE SCALE GENOMIC DNA]</scope>
    <source>
        <strain evidence="1 2">DSM 28560</strain>
    </source>
</reference>
<dbReference type="RefSeq" id="WP_132274895.1">
    <property type="nucleotide sequence ID" value="NZ_JAOBST010000003.1"/>
</dbReference>
<dbReference type="Gene3D" id="3.60.15.10">
    <property type="entry name" value="Ribonuclease Z/Hydroxyacylglutathione hydrolase-like"/>
    <property type="match status" value="1"/>
</dbReference>
<accession>A0A4V2WST5</accession>
<keyword evidence="2" id="KW-1185">Reference proteome</keyword>
<organism evidence="1 2">
    <name type="scientific">Extibacter muris</name>
    <dbReference type="NCBI Taxonomy" id="1796622"/>
    <lineage>
        <taxon>Bacteria</taxon>
        <taxon>Bacillati</taxon>
        <taxon>Bacillota</taxon>
        <taxon>Clostridia</taxon>
        <taxon>Lachnospirales</taxon>
        <taxon>Lachnospiraceae</taxon>
        <taxon>Extibacter</taxon>
    </lineage>
</organism>
<dbReference type="SUPFAM" id="SSF56281">
    <property type="entry name" value="Metallo-hydrolase/oxidoreductase"/>
    <property type="match status" value="1"/>
</dbReference>